<evidence type="ECO:0000313" key="4">
    <source>
        <dbReference type="EMBL" id="GFZ01157.1"/>
    </source>
</evidence>
<evidence type="ECO:0000256" key="1">
    <source>
        <dbReference type="PROSITE-ProRule" id="PRU00042"/>
    </source>
</evidence>
<dbReference type="GO" id="GO:0008270">
    <property type="term" value="F:zinc ion binding"/>
    <property type="evidence" value="ECO:0007669"/>
    <property type="project" value="UniProtKB-KW"/>
</dbReference>
<dbReference type="InterPro" id="IPR013087">
    <property type="entry name" value="Znf_C2H2_type"/>
</dbReference>
<feature type="compositionally biased region" description="Acidic residues" evidence="2">
    <location>
        <begin position="184"/>
        <end position="195"/>
    </location>
</feature>
<protein>
    <submittedName>
        <fullName evidence="4">C2H2-type zinc finger family protein</fullName>
    </submittedName>
</protein>
<sequence length="305" mass="33463">MEENSDQQPRMMHFCKVCNKGFSCGGALGGHMRAHGTEEHSTSEFRDKTEGNKRTYFLRTTTNRFVSHRSREDCGKSFLSGKYSMDDPAGDTRSFNSSTIKGKSTCASSEERELASCLVMLSNGEAIGDSFPLAGNEGAKGNFQCKNCKKVFNSHQALGGHRASHKKVKGCFAARFDIVDADDGDGDDIDVDDDPTLPPTINVKRKSETPLSSPSKRKLKEHKCSICHRVFLSGQALGGHKREKEDISGIQERSYCSLHDGNSEEYNSKVEIAKIGELREMNFDGECSKWLQVGIAPATNGGTDS</sequence>
<accession>A0A7J0FRW7</accession>
<dbReference type="OrthoDB" id="6077919at2759"/>
<evidence type="ECO:0000259" key="3">
    <source>
        <dbReference type="PROSITE" id="PS50157"/>
    </source>
</evidence>
<name>A0A7J0FRW7_9ERIC</name>
<dbReference type="SMART" id="SM00355">
    <property type="entry name" value="ZnF_C2H2"/>
    <property type="match status" value="3"/>
</dbReference>
<comment type="caution">
    <text evidence="4">The sequence shown here is derived from an EMBL/GenBank/DDBJ whole genome shotgun (WGS) entry which is preliminary data.</text>
</comment>
<dbReference type="SUPFAM" id="SSF57667">
    <property type="entry name" value="beta-beta-alpha zinc fingers"/>
    <property type="match status" value="2"/>
</dbReference>
<proteinExistence type="predicted"/>
<keyword evidence="1" id="KW-0863">Zinc-finger</keyword>
<dbReference type="EMBL" id="BJWL01000014">
    <property type="protein sequence ID" value="GFZ01157.1"/>
    <property type="molecule type" value="Genomic_DNA"/>
</dbReference>
<evidence type="ECO:0000313" key="5">
    <source>
        <dbReference type="Proteomes" id="UP000585474"/>
    </source>
</evidence>
<dbReference type="AlphaFoldDB" id="A0A7J0FRW7"/>
<dbReference type="InterPro" id="IPR036236">
    <property type="entry name" value="Znf_C2H2_sf"/>
</dbReference>
<reference evidence="4 5" key="1">
    <citation type="submission" date="2019-07" db="EMBL/GenBank/DDBJ databases">
        <title>De Novo Assembly of kiwifruit Actinidia rufa.</title>
        <authorList>
            <person name="Sugita-Konishi S."/>
            <person name="Sato K."/>
            <person name="Mori E."/>
            <person name="Abe Y."/>
            <person name="Kisaki G."/>
            <person name="Hamano K."/>
            <person name="Suezawa K."/>
            <person name="Otani M."/>
            <person name="Fukuda T."/>
            <person name="Manabe T."/>
            <person name="Gomi K."/>
            <person name="Tabuchi M."/>
            <person name="Akimitsu K."/>
            <person name="Kataoka I."/>
        </authorList>
    </citation>
    <scope>NUCLEOTIDE SEQUENCE [LARGE SCALE GENOMIC DNA]</scope>
    <source>
        <strain evidence="5">cv. Fuchu</strain>
    </source>
</reference>
<feature type="region of interest" description="Disordered" evidence="2">
    <location>
        <begin position="184"/>
        <end position="215"/>
    </location>
</feature>
<feature type="domain" description="C2H2-type" evidence="3">
    <location>
        <begin position="13"/>
        <end position="40"/>
    </location>
</feature>
<dbReference type="PROSITE" id="PS50157">
    <property type="entry name" value="ZINC_FINGER_C2H2_2"/>
    <property type="match status" value="2"/>
</dbReference>
<dbReference type="PANTHER" id="PTHR47068:SF1">
    <property type="entry name" value="OS02G0659100 PROTEIN"/>
    <property type="match status" value="1"/>
</dbReference>
<dbReference type="PROSITE" id="PS00028">
    <property type="entry name" value="ZINC_FINGER_C2H2_1"/>
    <property type="match status" value="2"/>
</dbReference>
<keyword evidence="1" id="KW-0479">Metal-binding</keyword>
<evidence type="ECO:0000256" key="2">
    <source>
        <dbReference type="SAM" id="MobiDB-lite"/>
    </source>
</evidence>
<dbReference type="PANTHER" id="PTHR47068">
    <property type="entry name" value="OS02G0659100 PROTEIN"/>
    <property type="match status" value="1"/>
</dbReference>
<dbReference type="Proteomes" id="UP000585474">
    <property type="component" value="Unassembled WGS sequence"/>
</dbReference>
<dbReference type="Pfam" id="PF13912">
    <property type="entry name" value="zf-C2H2_6"/>
    <property type="match status" value="3"/>
</dbReference>
<dbReference type="Gene3D" id="3.30.160.60">
    <property type="entry name" value="Classic Zinc Finger"/>
    <property type="match status" value="1"/>
</dbReference>
<gene>
    <name evidence="4" type="ORF">Acr_14g0007920</name>
</gene>
<feature type="domain" description="C2H2-type" evidence="3">
    <location>
        <begin position="143"/>
        <end position="170"/>
    </location>
</feature>
<organism evidence="4 5">
    <name type="scientific">Actinidia rufa</name>
    <dbReference type="NCBI Taxonomy" id="165716"/>
    <lineage>
        <taxon>Eukaryota</taxon>
        <taxon>Viridiplantae</taxon>
        <taxon>Streptophyta</taxon>
        <taxon>Embryophyta</taxon>
        <taxon>Tracheophyta</taxon>
        <taxon>Spermatophyta</taxon>
        <taxon>Magnoliopsida</taxon>
        <taxon>eudicotyledons</taxon>
        <taxon>Gunneridae</taxon>
        <taxon>Pentapetalae</taxon>
        <taxon>asterids</taxon>
        <taxon>Ericales</taxon>
        <taxon>Actinidiaceae</taxon>
        <taxon>Actinidia</taxon>
    </lineage>
</organism>
<keyword evidence="1" id="KW-0862">Zinc</keyword>
<keyword evidence="5" id="KW-1185">Reference proteome</keyword>